<evidence type="ECO:0000256" key="1">
    <source>
        <dbReference type="SAM" id="MobiDB-lite"/>
    </source>
</evidence>
<feature type="region of interest" description="Disordered" evidence="1">
    <location>
        <begin position="1"/>
        <end position="36"/>
    </location>
</feature>
<keyword evidence="3" id="KW-1185">Reference proteome</keyword>
<dbReference type="AlphaFoldDB" id="A0A7M4DXH1"/>
<dbReference type="Proteomes" id="UP000594220">
    <property type="component" value="Unplaced"/>
</dbReference>
<sequence length="99" mass="10419">MFRKPVPKTARPRRRGLSRSCEEPARCKGQAGPCSTGPGCYSRALGLGACEAGCGWPASPSLPARGPREPCLQGLQCTLVLGGPVTETWRRTRQAAPAA</sequence>
<dbReference type="Ensembl" id="ENSCPRT00005001494.1">
    <property type="protein sequence ID" value="ENSCPRP00005001279.1"/>
    <property type="gene ID" value="ENSCPRG00005000980.1"/>
</dbReference>
<proteinExistence type="predicted"/>
<reference evidence="2" key="2">
    <citation type="submission" date="2025-09" db="UniProtKB">
        <authorList>
            <consortium name="Ensembl"/>
        </authorList>
    </citation>
    <scope>IDENTIFICATION</scope>
</reference>
<name>A0A7M4DXH1_CROPO</name>
<accession>A0A7M4DXH1</accession>
<evidence type="ECO:0000313" key="3">
    <source>
        <dbReference type="Proteomes" id="UP000594220"/>
    </source>
</evidence>
<organism evidence="2 3">
    <name type="scientific">Crocodylus porosus</name>
    <name type="common">Saltwater crocodile</name>
    <name type="synonym">Estuarine crocodile</name>
    <dbReference type="NCBI Taxonomy" id="8502"/>
    <lineage>
        <taxon>Eukaryota</taxon>
        <taxon>Metazoa</taxon>
        <taxon>Chordata</taxon>
        <taxon>Craniata</taxon>
        <taxon>Vertebrata</taxon>
        <taxon>Euteleostomi</taxon>
        <taxon>Archelosauria</taxon>
        <taxon>Archosauria</taxon>
        <taxon>Crocodylia</taxon>
        <taxon>Longirostres</taxon>
        <taxon>Crocodylidae</taxon>
        <taxon>Crocodylus</taxon>
    </lineage>
</organism>
<evidence type="ECO:0000313" key="2">
    <source>
        <dbReference type="Ensembl" id="ENSCPRP00005001279.1"/>
    </source>
</evidence>
<feature type="compositionally biased region" description="Basic residues" evidence="1">
    <location>
        <begin position="1"/>
        <end position="17"/>
    </location>
</feature>
<reference evidence="2" key="1">
    <citation type="submission" date="2025-08" db="UniProtKB">
        <authorList>
            <consortium name="Ensembl"/>
        </authorList>
    </citation>
    <scope>IDENTIFICATION</scope>
</reference>
<protein>
    <submittedName>
        <fullName evidence="2">Uncharacterized protein</fullName>
    </submittedName>
</protein>